<dbReference type="CDD" id="cd06260">
    <property type="entry name" value="DUF820-like"/>
    <property type="match status" value="1"/>
</dbReference>
<evidence type="ECO:0000313" key="2">
    <source>
        <dbReference type="EMBL" id="AZT91370.1"/>
    </source>
</evidence>
<dbReference type="PANTHER" id="PTHR36558">
    <property type="entry name" value="GLR1098 PROTEIN"/>
    <property type="match status" value="1"/>
</dbReference>
<gene>
    <name evidence="2" type="ORF">ELD05_12555</name>
</gene>
<name>A0A3T0D8A4_9FIRM</name>
<dbReference type="GO" id="GO:0004519">
    <property type="term" value="F:endonuclease activity"/>
    <property type="evidence" value="ECO:0007669"/>
    <property type="project" value="UniProtKB-KW"/>
</dbReference>
<dbReference type="InterPro" id="IPR011335">
    <property type="entry name" value="Restrct_endonuc-II-like"/>
</dbReference>
<dbReference type="AlphaFoldDB" id="A0A3T0D8A4"/>
<keyword evidence="2" id="KW-0255">Endonuclease</keyword>
<dbReference type="Proteomes" id="UP000282930">
    <property type="component" value="Chromosome"/>
</dbReference>
<protein>
    <submittedName>
        <fullName evidence="2">Uma2 family endonuclease</fullName>
    </submittedName>
</protein>
<organism evidence="2 3">
    <name type="scientific">Caldicellulosiruptor changbaiensis</name>
    <dbReference type="NCBI Taxonomy" id="1222016"/>
    <lineage>
        <taxon>Bacteria</taxon>
        <taxon>Bacillati</taxon>
        <taxon>Bacillota</taxon>
        <taxon>Bacillota incertae sedis</taxon>
        <taxon>Caldicellulosiruptorales</taxon>
        <taxon>Caldicellulosiruptoraceae</taxon>
        <taxon>Caldicellulosiruptor</taxon>
    </lineage>
</organism>
<dbReference type="EMBL" id="CP034791">
    <property type="protein sequence ID" value="AZT91370.1"/>
    <property type="molecule type" value="Genomic_DNA"/>
</dbReference>
<evidence type="ECO:0000259" key="1">
    <source>
        <dbReference type="Pfam" id="PF05685"/>
    </source>
</evidence>
<keyword evidence="2" id="KW-0378">Hydrolase</keyword>
<evidence type="ECO:0000313" key="3">
    <source>
        <dbReference type="Proteomes" id="UP000282930"/>
    </source>
</evidence>
<keyword evidence="3" id="KW-1185">Reference proteome</keyword>
<dbReference type="RefSeq" id="WP_127352696.1">
    <property type="nucleotide sequence ID" value="NZ_CP034791.1"/>
</dbReference>
<dbReference type="InterPro" id="IPR012296">
    <property type="entry name" value="Nuclease_put_TT1808"/>
</dbReference>
<dbReference type="KEGG" id="ccha:ELD05_12555"/>
<proteinExistence type="predicted"/>
<dbReference type="InterPro" id="IPR008538">
    <property type="entry name" value="Uma2"/>
</dbReference>
<dbReference type="SUPFAM" id="SSF52980">
    <property type="entry name" value="Restriction endonuclease-like"/>
    <property type="match status" value="1"/>
</dbReference>
<feature type="domain" description="Putative restriction endonuclease" evidence="1">
    <location>
        <begin position="12"/>
        <end position="183"/>
    </location>
</feature>
<dbReference type="Pfam" id="PF05685">
    <property type="entry name" value="Uma2"/>
    <property type="match status" value="1"/>
</dbReference>
<sequence length="191" mass="22013">MEEFISIEFDYEKYQKLEDEGRYEIIEGRLYNLAPSPSVFHQHVCGNIYHKLRIFLQGKECVPFISPVDVRLAPKGSEERNIKNVVQPDVFVVCDKSKIDQKGIVGAPEFVVEVASPNTSARDYLIKLKLYERYGTKEYWIVNPQEKSVAVFVKAKEDRFDISSIFFHSAIIKSSFLSGFEISTEEIFAEI</sequence>
<keyword evidence="2" id="KW-0540">Nuclease</keyword>
<dbReference type="PANTHER" id="PTHR36558:SF1">
    <property type="entry name" value="RESTRICTION ENDONUCLEASE DOMAIN-CONTAINING PROTEIN-RELATED"/>
    <property type="match status" value="1"/>
</dbReference>
<dbReference type="Gene3D" id="3.90.1570.10">
    <property type="entry name" value="tt1808, chain A"/>
    <property type="match status" value="1"/>
</dbReference>
<reference evidence="2 3" key="1">
    <citation type="submission" date="2018-12" db="EMBL/GenBank/DDBJ databases">
        <title>Genome sequence from the cellulolytic species, Caldicellulosiruptor changbaiensis.</title>
        <authorList>
            <person name="Blumer-Schuette S.E."/>
            <person name="Mendoza C."/>
        </authorList>
    </citation>
    <scope>NUCLEOTIDE SEQUENCE [LARGE SCALE GENOMIC DNA]</scope>
    <source>
        <strain evidence="2 3">CBS-Z</strain>
    </source>
</reference>
<accession>A0A3T0D8A4</accession>